<dbReference type="AlphaFoldDB" id="A0AAJ8BPC3"/>
<evidence type="ECO:0000313" key="1">
    <source>
        <dbReference type="RefSeq" id="XP_059599971.1"/>
    </source>
</evidence>
<dbReference type="RefSeq" id="XP_059599971.1">
    <property type="nucleotide sequence ID" value="XM_059746290.1"/>
</dbReference>
<dbReference type="KEGG" id="ang:An02g05270"/>
<reference evidence="1" key="1">
    <citation type="submission" date="2025-02" db="EMBL/GenBank/DDBJ databases">
        <authorList>
            <consortium name="NCBI Genome Project"/>
        </authorList>
    </citation>
    <scope>NUCLEOTIDE SEQUENCE</scope>
</reference>
<proteinExistence type="predicted"/>
<protein>
    <submittedName>
        <fullName evidence="1">Uncharacterized protein</fullName>
    </submittedName>
</protein>
<organism evidence="1">
    <name type="scientific">Aspergillus niger</name>
    <dbReference type="NCBI Taxonomy" id="5061"/>
    <lineage>
        <taxon>Eukaryota</taxon>
        <taxon>Fungi</taxon>
        <taxon>Dikarya</taxon>
        <taxon>Ascomycota</taxon>
        <taxon>Pezizomycotina</taxon>
        <taxon>Eurotiomycetes</taxon>
        <taxon>Eurotiomycetidae</taxon>
        <taxon>Eurotiales</taxon>
        <taxon>Aspergillaceae</taxon>
        <taxon>Aspergillus</taxon>
        <taxon>Aspergillus subgen. Circumdati</taxon>
    </lineage>
</organism>
<gene>
    <name evidence="1" type="ORF">An02g05270</name>
</gene>
<accession>A0AAJ8BPC3</accession>
<dbReference type="VEuPathDB" id="FungiDB:An02g05270"/>
<reference evidence="1" key="2">
    <citation type="submission" date="2025-08" db="UniProtKB">
        <authorList>
            <consortium name="RefSeq"/>
        </authorList>
    </citation>
    <scope>IDENTIFICATION</scope>
</reference>
<dbReference type="GeneID" id="84590323"/>
<sequence length="68" mass="8314">MVKLVSGKVFMNRRLLVLRNGVCCYILLRTRHLVWTDRGRNYKHGRKEQEEQRRQIRSWQCVEQPSKE</sequence>
<name>A0AAJ8BPC3_ASPNG</name>